<organism evidence="2 3">
    <name type="scientific">Rugamonas apoptosis</name>
    <dbReference type="NCBI Taxonomy" id="2758570"/>
    <lineage>
        <taxon>Bacteria</taxon>
        <taxon>Pseudomonadati</taxon>
        <taxon>Pseudomonadota</taxon>
        <taxon>Betaproteobacteria</taxon>
        <taxon>Burkholderiales</taxon>
        <taxon>Oxalobacteraceae</taxon>
        <taxon>Telluria group</taxon>
        <taxon>Rugamonas</taxon>
    </lineage>
</organism>
<name>A0A7W2FCV2_9BURK</name>
<dbReference type="GO" id="GO:0005524">
    <property type="term" value="F:ATP binding"/>
    <property type="evidence" value="ECO:0007669"/>
    <property type="project" value="UniProtKB-KW"/>
</dbReference>
<dbReference type="SUPFAM" id="SSF52540">
    <property type="entry name" value="P-loop containing nucleoside triphosphate hydrolases"/>
    <property type="match status" value="1"/>
</dbReference>
<feature type="domain" description="NadR/Ttd14 AAA" evidence="1">
    <location>
        <begin position="9"/>
        <end position="164"/>
    </location>
</feature>
<keyword evidence="2" id="KW-0067">ATP-binding</keyword>
<dbReference type="PANTHER" id="PTHR37512">
    <property type="entry name" value="TRIFUNCTIONAL NAD BIOSYNTHESIS/REGULATOR PROTEIN NADR"/>
    <property type="match status" value="1"/>
</dbReference>
<gene>
    <name evidence="2" type="ORF">H3H39_19725</name>
</gene>
<dbReference type="Pfam" id="PF13521">
    <property type="entry name" value="AAA_28"/>
    <property type="match status" value="1"/>
</dbReference>
<dbReference type="InterPro" id="IPR027417">
    <property type="entry name" value="P-loop_NTPase"/>
</dbReference>
<sequence>MSAPAGPLRVAILGTASSGKSTLAAALAQRHQTLWVPEYLREFVDTEGRVPVAQDQFPIARTQLEREDAAAAQARGWLFCDTTPLMTAVYSRHYFGGIDAQLERLVVQHGYHRTLVMAPDIPWEADGLHRECEQVSRIVQDLLLEELARRAIPYTMVRGSLDQRLTQVDGLLAG</sequence>
<dbReference type="Gene3D" id="3.40.50.300">
    <property type="entry name" value="P-loop containing nucleotide triphosphate hydrolases"/>
    <property type="match status" value="1"/>
</dbReference>
<protein>
    <submittedName>
        <fullName evidence="2">ATP-binding protein</fullName>
    </submittedName>
</protein>
<dbReference type="InterPro" id="IPR052735">
    <property type="entry name" value="NAD_biosynth-regulator"/>
</dbReference>
<dbReference type="AlphaFoldDB" id="A0A7W2FCV2"/>
<comment type="caution">
    <text evidence="2">The sequence shown here is derived from an EMBL/GenBank/DDBJ whole genome shotgun (WGS) entry which is preliminary data.</text>
</comment>
<reference evidence="2 3" key="1">
    <citation type="submission" date="2020-07" db="EMBL/GenBank/DDBJ databases">
        <title>Novel species isolated from subtropical streams in China.</title>
        <authorList>
            <person name="Lu H."/>
        </authorList>
    </citation>
    <scope>NUCLEOTIDE SEQUENCE [LARGE SCALE GENOMIC DNA]</scope>
    <source>
        <strain evidence="2 3">LX47W</strain>
    </source>
</reference>
<evidence type="ECO:0000313" key="3">
    <source>
        <dbReference type="Proteomes" id="UP000573499"/>
    </source>
</evidence>
<evidence type="ECO:0000313" key="2">
    <source>
        <dbReference type="EMBL" id="MBA5689277.1"/>
    </source>
</evidence>
<keyword evidence="3" id="KW-1185">Reference proteome</keyword>
<accession>A0A7W2FCV2</accession>
<dbReference type="PANTHER" id="PTHR37512:SF1">
    <property type="entry name" value="NADR_TTD14 AAA DOMAIN-CONTAINING PROTEIN"/>
    <property type="match status" value="1"/>
</dbReference>
<dbReference type="Proteomes" id="UP000573499">
    <property type="component" value="Unassembled WGS sequence"/>
</dbReference>
<dbReference type="InterPro" id="IPR038727">
    <property type="entry name" value="NadR/Ttd14_AAA_dom"/>
</dbReference>
<dbReference type="RefSeq" id="WP_182155700.1">
    <property type="nucleotide sequence ID" value="NZ_JACEZU010000010.1"/>
</dbReference>
<evidence type="ECO:0000259" key="1">
    <source>
        <dbReference type="Pfam" id="PF13521"/>
    </source>
</evidence>
<keyword evidence="2" id="KW-0547">Nucleotide-binding</keyword>
<proteinExistence type="predicted"/>
<dbReference type="EMBL" id="JACEZU010000010">
    <property type="protein sequence ID" value="MBA5689277.1"/>
    <property type="molecule type" value="Genomic_DNA"/>
</dbReference>